<evidence type="ECO:0000313" key="1">
    <source>
        <dbReference type="EMBL" id="GFZ11777.1"/>
    </source>
</evidence>
<organism evidence="1 2">
    <name type="scientific">Actinidia rufa</name>
    <dbReference type="NCBI Taxonomy" id="165716"/>
    <lineage>
        <taxon>Eukaryota</taxon>
        <taxon>Viridiplantae</taxon>
        <taxon>Streptophyta</taxon>
        <taxon>Embryophyta</taxon>
        <taxon>Tracheophyta</taxon>
        <taxon>Spermatophyta</taxon>
        <taxon>Magnoliopsida</taxon>
        <taxon>eudicotyledons</taxon>
        <taxon>Gunneridae</taxon>
        <taxon>Pentapetalae</taxon>
        <taxon>asterids</taxon>
        <taxon>Ericales</taxon>
        <taxon>Actinidiaceae</taxon>
        <taxon>Actinidia</taxon>
    </lineage>
</organism>
<accession>A0A7J0GLS4</accession>
<dbReference type="SUPFAM" id="SSF48403">
    <property type="entry name" value="Ankyrin repeat"/>
    <property type="match status" value="1"/>
</dbReference>
<gene>
    <name evidence="1" type="ORF">Acr_23g0001620</name>
</gene>
<dbReference type="AlphaFoldDB" id="A0A7J0GLS4"/>
<keyword evidence="2" id="KW-1185">Reference proteome</keyword>
<reference evidence="1 2" key="1">
    <citation type="submission" date="2019-07" db="EMBL/GenBank/DDBJ databases">
        <title>De Novo Assembly of kiwifruit Actinidia rufa.</title>
        <authorList>
            <person name="Sugita-Konishi S."/>
            <person name="Sato K."/>
            <person name="Mori E."/>
            <person name="Abe Y."/>
            <person name="Kisaki G."/>
            <person name="Hamano K."/>
            <person name="Suezawa K."/>
            <person name="Otani M."/>
            <person name="Fukuda T."/>
            <person name="Manabe T."/>
            <person name="Gomi K."/>
            <person name="Tabuchi M."/>
            <person name="Akimitsu K."/>
            <person name="Kataoka I."/>
        </authorList>
    </citation>
    <scope>NUCLEOTIDE SEQUENCE [LARGE SCALE GENOMIC DNA]</scope>
    <source>
        <strain evidence="2">cv. Fuchu</strain>
    </source>
</reference>
<evidence type="ECO:0000313" key="2">
    <source>
        <dbReference type="Proteomes" id="UP000585474"/>
    </source>
</evidence>
<comment type="caution">
    <text evidence="1">The sequence shown here is derived from an EMBL/GenBank/DDBJ whole genome shotgun (WGS) entry which is preliminary data.</text>
</comment>
<proteinExistence type="predicted"/>
<dbReference type="EMBL" id="BJWL01000023">
    <property type="protein sequence ID" value="GFZ11777.1"/>
    <property type="molecule type" value="Genomic_DNA"/>
</dbReference>
<name>A0A7J0GLS4_9ERIC</name>
<dbReference type="Proteomes" id="UP000585474">
    <property type="component" value="Unassembled WGS sequence"/>
</dbReference>
<dbReference type="InterPro" id="IPR002110">
    <property type="entry name" value="Ankyrin_rpt"/>
</dbReference>
<evidence type="ECO:0008006" key="3">
    <source>
        <dbReference type="Google" id="ProtNLM"/>
    </source>
</evidence>
<dbReference type="InterPro" id="IPR036770">
    <property type="entry name" value="Ankyrin_rpt-contain_sf"/>
</dbReference>
<protein>
    <recommendedName>
        <fullName evidence="3">Ankyrin repeat family protein</fullName>
    </recommendedName>
</protein>
<dbReference type="OrthoDB" id="20872at2759"/>
<dbReference type="Pfam" id="PF12796">
    <property type="entry name" value="Ank_2"/>
    <property type="match status" value="1"/>
</dbReference>
<sequence length="111" mass="12092">MYRIVSLCPNMVAAENKKFEGQIHEACRQGNDKVLVLLEINPWVASQLNCNNHSALLVASNNGHLNVVELLLAHRRLVEEEDGGDISALIVAASKGHSGMEAFDSCDPKVI</sequence>
<dbReference type="Gene3D" id="1.25.40.20">
    <property type="entry name" value="Ankyrin repeat-containing domain"/>
    <property type="match status" value="1"/>
</dbReference>